<accession>A0A914VFT3</accession>
<evidence type="ECO:0000313" key="2">
    <source>
        <dbReference type="Proteomes" id="UP000887566"/>
    </source>
</evidence>
<keyword evidence="1" id="KW-0812">Transmembrane</keyword>
<proteinExistence type="predicted"/>
<feature type="transmembrane region" description="Helical" evidence="1">
    <location>
        <begin position="12"/>
        <end position="30"/>
    </location>
</feature>
<evidence type="ECO:0000256" key="1">
    <source>
        <dbReference type="SAM" id="Phobius"/>
    </source>
</evidence>
<name>A0A914VFT3_9BILA</name>
<keyword evidence="2" id="KW-1185">Reference proteome</keyword>
<organism evidence="2 3">
    <name type="scientific">Plectus sambesii</name>
    <dbReference type="NCBI Taxonomy" id="2011161"/>
    <lineage>
        <taxon>Eukaryota</taxon>
        <taxon>Metazoa</taxon>
        <taxon>Ecdysozoa</taxon>
        <taxon>Nematoda</taxon>
        <taxon>Chromadorea</taxon>
        <taxon>Plectida</taxon>
        <taxon>Plectina</taxon>
        <taxon>Plectoidea</taxon>
        <taxon>Plectidae</taxon>
        <taxon>Plectus</taxon>
    </lineage>
</organism>
<sequence length="143" mass="15659">MLLVGCSPRTVAVITALLFVFMDSVVGMMCKVGFDNGDFREQVCASVLANCTKFVCTLANGEKWVMRNCGVPPDKIEQTATEEQIEKSFPTSGCLPAEATCDQQSGSGRCYECYGKLCNSTERSSISSLTLFLLLLLREILYN</sequence>
<keyword evidence="1" id="KW-0472">Membrane</keyword>
<reference evidence="3" key="1">
    <citation type="submission" date="2022-11" db="UniProtKB">
        <authorList>
            <consortium name="WormBaseParasite"/>
        </authorList>
    </citation>
    <scope>IDENTIFICATION</scope>
</reference>
<protein>
    <submittedName>
        <fullName evidence="3">Uncharacterized protein</fullName>
    </submittedName>
</protein>
<dbReference type="Proteomes" id="UP000887566">
    <property type="component" value="Unplaced"/>
</dbReference>
<evidence type="ECO:0000313" key="3">
    <source>
        <dbReference type="WBParaSite" id="PSAMB.scaffold1901size26839.g15486.t1"/>
    </source>
</evidence>
<dbReference type="AlphaFoldDB" id="A0A914VFT3"/>
<keyword evidence="1" id="KW-1133">Transmembrane helix</keyword>
<dbReference type="WBParaSite" id="PSAMB.scaffold1901size26839.g15486.t1">
    <property type="protein sequence ID" value="PSAMB.scaffold1901size26839.g15486.t1"/>
    <property type="gene ID" value="PSAMB.scaffold1901size26839.g15486"/>
</dbReference>